<reference evidence="2 3" key="2">
    <citation type="journal article" date="2011" name="J. Bacteriol.">
        <title>Complete genome sequence of the anaerobic, halophilic alkalithermophile Natranaerobius thermophilus JW/NM-WN-LF.</title>
        <authorList>
            <person name="Zhao B."/>
            <person name="Mesbah N.M."/>
            <person name="Dalin E."/>
            <person name="Goodwin L."/>
            <person name="Nolan M."/>
            <person name="Pitluck S."/>
            <person name="Chertkov O."/>
            <person name="Brettin T.S."/>
            <person name="Han J."/>
            <person name="Larimer F.W."/>
            <person name="Land M.L."/>
            <person name="Hauser L."/>
            <person name="Kyrpides N."/>
            <person name="Wiegel J."/>
        </authorList>
    </citation>
    <scope>NUCLEOTIDE SEQUENCE [LARGE SCALE GENOMIC DNA]</scope>
    <source>
        <strain evidence="3">ATCC BAA-1301 / DSM 18059 / JW/NM-WN-LF</strain>
    </source>
</reference>
<evidence type="ECO:0008006" key="4">
    <source>
        <dbReference type="Google" id="ProtNLM"/>
    </source>
</evidence>
<dbReference type="eggNOG" id="COG1399">
    <property type="taxonomic scope" value="Bacteria"/>
</dbReference>
<evidence type="ECO:0000313" key="3">
    <source>
        <dbReference type="Proteomes" id="UP000001683"/>
    </source>
</evidence>
<dbReference type="STRING" id="457570.Nther_1354"/>
<evidence type="ECO:0000313" key="2">
    <source>
        <dbReference type="EMBL" id="ACB84937.1"/>
    </source>
</evidence>
<dbReference type="KEGG" id="nth:Nther_1354"/>
<sequence length="183" mass="20762">MKVLLNALKSAPEGTKKYQREVHPPQDLKNSVQPAKVDFTATYTGNGILITGQLETTYDTNCDRCLKPAKKEISINFQEEFRQMESSQLDQDEEDQEEEDDEKEVVLDSEDLNVDYFSGNELDLTDLFRQMLILAIPPKVVCQEDCPGLCPHCGVDLSSKKCQCKGMDIDPRMAKLQELKKDL</sequence>
<dbReference type="InterPro" id="IPR003772">
    <property type="entry name" value="YceD"/>
</dbReference>
<dbReference type="PANTHER" id="PTHR34374:SF1">
    <property type="entry name" value="LARGE RIBOSOMAL RNA SUBUNIT ACCUMULATION PROTEIN YCED HOMOLOG 1, CHLOROPLASTIC"/>
    <property type="match status" value="1"/>
</dbReference>
<organism evidence="2 3">
    <name type="scientific">Natranaerobius thermophilus (strain ATCC BAA-1301 / DSM 18059 / JW/NM-WN-LF)</name>
    <dbReference type="NCBI Taxonomy" id="457570"/>
    <lineage>
        <taxon>Bacteria</taxon>
        <taxon>Bacillati</taxon>
        <taxon>Bacillota</taxon>
        <taxon>Clostridia</taxon>
        <taxon>Natranaerobiales</taxon>
        <taxon>Natranaerobiaceae</taxon>
        <taxon>Natranaerobius</taxon>
    </lineage>
</organism>
<evidence type="ECO:0000256" key="1">
    <source>
        <dbReference type="SAM" id="MobiDB-lite"/>
    </source>
</evidence>
<name>B2A2M2_NATTJ</name>
<dbReference type="RefSeq" id="WP_012447812.1">
    <property type="nucleotide sequence ID" value="NC_010718.1"/>
</dbReference>
<dbReference type="PANTHER" id="PTHR34374">
    <property type="entry name" value="LARGE RIBOSOMAL RNA SUBUNIT ACCUMULATION PROTEIN YCED HOMOLOG 1, CHLOROPLASTIC"/>
    <property type="match status" value="1"/>
</dbReference>
<dbReference type="AlphaFoldDB" id="B2A2M2"/>
<dbReference type="HOGENOM" id="CLU_100236_1_1_9"/>
<keyword evidence="3" id="KW-1185">Reference proteome</keyword>
<feature type="region of interest" description="Disordered" evidence="1">
    <location>
        <begin position="84"/>
        <end position="103"/>
    </location>
</feature>
<reference evidence="2 3" key="1">
    <citation type="submission" date="2008-04" db="EMBL/GenBank/DDBJ databases">
        <title>Complete sequence of chromosome of Natranaerobius thermophilus JW/NM-WN-LF.</title>
        <authorList>
            <consortium name="US DOE Joint Genome Institute"/>
            <person name="Copeland A."/>
            <person name="Lucas S."/>
            <person name="Lapidus A."/>
            <person name="Glavina del Rio T."/>
            <person name="Dalin E."/>
            <person name="Tice H."/>
            <person name="Bruce D."/>
            <person name="Goodwin L."/>
            <person name="Pitluck S."/>
            <person name="Chertkov O."/>
            <person name="Brettin T."/>
            <person name="Detter J.C."/>
            <person name="Han C."/>
            <person name="Kuske C.R."/>
            <person name="Schmutz J."/>
            <person name="Larimer F."/>
            <person name="Land M."/>
            <person name="Hauser L."/>
            <person name="Kyrpides N."/>
            <person name="Lykidis A."/>
            <person name="Mesbah N.M."/>
            <person name="Wiegel J."/>
        </authorList>
    </citation>
    <scope>NUCLEOTIDE SEQUENCE [LARGE SCALE GENOMIC DNA]</scope>
    <source>
        <strain evidence="3">ATCC BAA-1301 / DSM 18059 / JW/NM-WN-LF</strain>
    </source>
</reference>
<dbReference type="EMBL" id="CP001034">
    <property type="protein sequence ID" value="ACB84937.1"/>
    <property type="molecule type" value="Genomic_DNA"/>
</dbReference>
<dbReference type="OrthoDB" id="9790372at2"/>
<dbReference type="Pfam" id="PF02620">
    <property type="entry name" value="YceD"/>
    <property type="match status" value="1"/>
</dbReference>
<proteinExistence type="predicted"/>
<gene>
    <name evidence="2" type="ordered locus">Nther_1354</name>
</gene>
<feature type="compositionally biased region" description="Acidic residues" evidence="1">
    <location>
        <begin position="90"/>
        <end position="103"/>
    </location>
</feature>
<protein>
    <recommendedName>
        <fullName evidence="4">DUF177 domain-containing protein</fullName>
    </recommendedName>
</protein>
<dbReference type="InParanoid" id="B2A2M2"/>
<accession>B2A2M2</accession>
<dbReference type="Proteomes" id="UP000001683">
    <property type="component" value="Chromosome"/>
</dbReference>